<dbReference type="OrthoDB" id="333421at2"/>
<sequence>MLPNLNKICLGIFLILAGIGCHSTVLMHKADALPVTQQERPPTPEKNMKQGSTLFGIYLLSQKEEAICKNNIPAEVKLVTSPGDSLIHFFIGPFYNTKTVIVYCRPLRILDGNNFGQ</sequence>
<accession>A0A4R9KBX4</accession>
<organism evidence="1 2">
    <name type="scientific">Leptospira sarikeiensis</name>
    <dbReference type="NCBI Taxonomy" id="2484943"/>
    <lineage>
        <taxon>Bacteria</taxon>
        <taxon>Pseudomonadati</taxon>
        <taxon>Spirochaetota</taxon>
        <taxon>Spirochaetia</taxon>
        <taxon>Leptospirales</taxon>
        <taxon>Leptospiraceae</taxon>
        <taxon>Leptospira</taxon>
    </lineage>
</organism>
<dbReference type="NCBIfam" id="NF047524">
    <property type="entry name" value="LIC_10461_domain"/>
    <property type="match status" value="1"/>
</dbReference>
<dbReference type="RefSeq" id="WP_135648612.1">
    <property type="nucleotide sequence ID" value="NZ_RQGF01000012.1"/>
</dbReference>
<gene>
    <name evidence="1" type="ORF">EHQ64_06155</name>
</gene>
<evidence type="ECO:0000313" key="2">
    <source>
        <dbReference type="Proteomes" id="UP000297762"/>
    </source>
</evidence>
<reference evidence="1" key="1">
    <citation type="journal article" date="2019" name="PLoS Negl. Trop. Dis.">
        <title>Revisiting the worldwide diversity of Leptospira species in the environment.</title>
        <authorList>
            <person name="Vincent A.T."/>
            <person name="Schiettekatte O."/>
            <person name="Bourhy P."/>
            <person name="Veyrier F.J."/>
            <person name="Picardeau M."/>
        </authorList>
    </citation>
    <scope>NUCLEOTIDE SEQUENCE [LARGE SCALE GENOMIC DNA]</scope>
    <source>
        <strain evidence="1">201702455</strain>
    </source>
</reference>
<evidence type="ECO:0000313" key="1">
    <source>
        <dbReference type="EMBL" id="TGL63531.1"/>
    </source>
</evidence>
<keyword evidence="2" id="KW-1185">Reference proteome</keyword>
<comment type="caution">
    <text evidence="1">The sequence shown here is derived from an EMBL/GenBank/DDBJ whole genome shotgun (WGS) entry which is preliminary data.</text>
</comment>
<dbReference type="AlphaFoldDB" id="A0A4R9KBX4"/>
<proteinExistence type="predicted"/>
<protein>
    <recommendedName>
        <fullName evidence="3">Lipoprotein</fullName>
    </recommendedName>
</protein>
<evidence type="ECO:0008006" key="3">
    <source>
        <dbReference type="Google" id="ProtNLM"/>
    </source>
</evidence>
<name>A0A4R9KBX4_9LEPT</name>
<dbReference type="Proteomes" id="UP000297762">
    <property type="component" value="Unassembled WGS sequence"/>
</dbReference>
<dbReference type="EMBL" id="RQGF01000012">
    <property type="protein sequence ID" value="TGL63531.1"/>
    <property type="molecule type" value="Genomic_DNA"/>
</dbReference>
<dbReference type="PROSITE" id="PS51257">
    <property type="entry name" value="PROKAR_LIPOPROTEIN"/>
    <property type="match status" value="1"/>
</dbReference>